<proteinExistence type="predicted"/>
<evidence type="ECO:0000256" key="2">
    <source>
        <dbReference type="ARBA" id="ARBA00023125"/>
    </source>
</evidence>
<dbReference type="GO" id="GO:0006355">
    <property type="term" value="P:regulation of DNA-templated transcription"/>
    <property type="evidence" value="ECO:0007669"/>
    <property type="project" value="InterPro"/>
</dbReference>
<evidence type="ECO:0000259" key="5">
    <source>
        <dbReference type="PROSITE" id="PS51005"/>
    </source>
</evidence>
<keyword evidence="4" id="KW-0539">Nucleus</keyword>
<evidence type="ECO:0000256" key="4">
    <source>
        <dbReference type="ARBA" id="ARBA00023242"/>
    </source>
</evidence>
<reference evidence="6" key="1">
    <citation type="submission" date="2019-10" db="EMBL/GenBank/DDBJ databases">
        <authorList>
            <person name="Zhang R."/>
            <person name="Pan Y."/>
            <person name="Wang J."/>
            <person name="Ma R."/>
            <person name="Yu S."/>
        </authorList>
    </citation>
    <scope>NUCLEOTIDE SEQUENCE</scope>
    <source>
        <strain evidence="6">LA-IB0</strain>
        <tissue evidence="6">Leaf</tissue>
    </source>
</reference>
<dbReference type="PANTHER" id="PTHR31719">
    <property type="entry name" value="NAC TRANSCRIPTION FACTOR 56"/>
    <property type="match status" value="1"/>
</dbReference>
<dbReference type="GO" id="GO:0003677">
    <property type="term" value="F:DNA binding"/>
    <property type="evidence" value="ECO:0007669"/>
    <property type="project" value="UniProtKB-KW"/>
</dbReference>
<dbReference type="PROSITE" id="PS51005">
    <property type="entry name" value="NAC"/>
    <property type="match status" value="1"/>
</dbReference>
<keyword evidence="2" id="KW-0238">DNA-binding</keyword>
<dbReference type="InterPro" id="IPR003441">
    <property type="entry name" value="NAC-dom"/>
</dbReference>
<evidence type="ECO:0000313" key="6">
    <source>
        <dbReference type="EMBL" id="KAG8366435.1"/>
    </source>
</evidence>
<dbReference type="AlphaFoldDB" id="A0AAV6WHG0"/>
<dbReference type="PANTHER" id="PTHR31719:SF179">
    <property type="entry name" value="OS08G0148400 PROTEIN"/>
    <property type="match status" value="1"/>
</dbReference>
<protein>
    <recommendedName>
        <fullName evidence="5">NAC domain-containing protein</fullName>
    </recommendedName>
</protein>
<feature type="domain" description="NAC" evidence="5">
    <location>
        <begin position="16"/>
        <end position="167"/>
    </location>
</feature>
<dbReference type="Pfam" id="PF02365">
    <property type="entry name" value="NAM"/>
    <property type="match status" value="1"/>
</dbReference>
<comment type="caution">
    <text evidence="6">The sequence shown here is derived from an EMBL/GenBank/DDBJ whole genome shotgun (WGS) entry which is preliminary data.</text>
</comment>
<sequence length="186" mass="21618">MDPYSSFLLENEDSEVPLGFRFRPSDVELMEYYLLRKIKGEQLASNFIKDLNVYQYDPPQLPLSQFKNAIKNEGYFFTMVKRKKFLNDNTTRTTPNGYWKAYNENIPMYGAKGIIGFKDKYSFYDGKDPNGDKTDWKMIEYRCNPSLVPAASTSGTENYIVCKVMHKKKTEEGETVLEGNVEDENM</sequence>
<evidence type="ECO:0000256" key="1">
    <source>
        <dbReference type="ARBA" id="ARBA00023015"/>
    </source>
</evidence>
<dbReference type="InterPro" id="IPR036093">
    <property type="entry name" value="NAC_dom_sf"/>
</dbReference>
<name>A0AAV6WHG0_9LAMI</name>
<dbReference type="Gene3D" id="2.170.150.80">
    <property type="entry name" value="NAC domain"/>
    <property type="match status" value="1"/>
</dbReference>
<evidence type="ECO:0000313" key="7">
    <source>
        <dbReference type="Proteomes" id="UP000826271"/>
    </source>
</evidence>
<keyword evidence="1" id="KW-0805">Transcription regulation</keyword>
<dbReference type="EMBL" id="WHWC01000017">
    <property type="protein sequence ID" value="KAG8366435.1"/>
    <property type="molecule type" value="Genomic_DNA"/>
</dbReference>
<keyword evidence="7" id="KW-1185">Reference proteome</keyword>
<organism evidence="6 7">
    <name type="scientific">Buddleja alternifolia</name>
    <dbReference type="NCBI Taxonomy" id="168488"/>
    <lineage>
        <taxon>Eukaryota</taxon>
        <taxon>Viridiplantae</taxon>
        <taxon>Streptophyta</taxon>
        <taxon>Embryophyta</taxon>
        <taxon>Tracheophyta</taxon>
        <taxon>Spermatophyta</taxon>
        <taxon>Magnoliopsida</taxon>
        <taxon>eudicotyledons</taxon>
        <taxon>Gunneridae</taxon>
        <taxon>Pentapetalae</taxon>
        <taxon>asterids</taxon>
        <taxon>lamiids</taxon>
        <taxon>Lamiales</taxon>
        <taxon>Scrophulariaceae</taxon>
        <taxon>Buddlejeae</taxon>
        <taxon>Buddleja</taxon>
    </lineage>
</organism>
<accession>A0AAV6WHG0</accession>
<gene>
    <name evidence="6" type="ORF">BUALT_Bualt17G0079500</name>
</gene>
<dbReference type="SUPFAM" id="SSF101941">
    <property type="entry name" value="NAC domain"/>
    <property type="match status" value="1"/>
</dbReference>
<dbReference type="Proteomes" id="UP000826271">
    <property type="component" value="Unassembled WGS sequence"/>
</dbReference>
<evidence type="ECO:0000256" key="3">
    <source>
        <dbReference type="ARBA" id="ARBA00023163"/>
    </source>
</evidence>
<keyword evidence="3" id="KW-0804">Transcription</keyword>